<dbReference type="InterPro" id="IPR039257">
    <property type="entry name" value="BTLA"/>
</dbReference>
<dbReference type="InterPro" id="IPR013783">
    <property type="entry name" value="Ig-like_fold"/>
</dbReference>
<keyword evidence="2" id="KW-0812">Transmembrane</keyword>
<proteinExistence type="predicted"/>
<dbReference type="OrthoDB" id="9947981at2759"/>
<feature type="region of interest" description="Disordered" evidence="1">
    <location>
        <begin position="243"/>
        <end position="307"/>
    </location>
</feature>
<keyword evidence="2" id="KW-1133">Transmembrane helix</keyword>
<dbReference type="SUPFAM" id="SSF48726">
    <property type="entry name" value="Immunoglobulin"/>
    <property type="match status" value="1"/>
</dbReference>
<dbReference type="Gene3D" id="2.60.40.10">
    <property type="entry name" value="Immunoglobulins"/>
    <property type="match status" value="1"/>
</dbReference>
<dbReference type="KEGG" id="caua:113044467"/>
<keyword evidence="3" id="KW-0732">Signal</keyword>
<feature type="chain" id="PRO_5027595307" evidence="3">
    <location>
        <begin position="26"/>
        <end position="307"/>
    </location>
</feature>
<evidence type="ECO:0000256" key="3">
    <source>
        <dbReference type="SAM" id="SignalP"/>
    </source>
</evidence>
<keyword evidence="5" id="KW-1185">Reference proteome</keyword>
<name>A0A6P6JKJ3_CARAU</name>
<evidence type="ECO:0000256" key="1">
    <source>
        <dbReference type="SAM" id="MobiDB-lite"/>
    </source>
</evidence>
<dbReference type="PANTHER" id="PTHR37996:SF1">
    <property type="entry name" value="B- AND T-LYMPHOCYTE ATTENUATOR"/>
    <property type="match status" value="1"/>
</dbReference>
<feature type="compositionally biased region" description="Basic and acidic residues" evidence="1">
    <location>
        <begin position="256"/>
        <end position="267"/>
    </location>
</feature>
<dbReference type="PANTHER" id="PTHR37996">
    <property type="entry name" value="B- AND T-LYMPHOCYTE ATTENUATOR"/>
    <property type="match status" value="1"/>
</dbReference>
<evidence type="ECO:0000313" key="5">
    <source>
        <dbReference type="Proteomes" id="UP000515129"/>
    </source>
</evidence>
<feature type="domain" description="Ig-like" evidence="4">
    <location>
        <begin position="36"/>
        <end position="137"/>
    </location>
</feature>
<evidence type="ECO:0000259" key="4">
    <source>
        <dbReference type="PROSITE" id="PS50835"/>
    </source>
</evidence>
<dbReference type="AlphaFoldDB" id="A0A6P6JKJ3"/>
<dbReference type="GO" id="GO:0002768">
    <property type="term" value="P:immune response-regulating cell surface receptor signaling pathway"/>
    <property type="evidence" value="ECO:0007669"/>
    <property type="project" value="InterPro"/>
</dbReference>
<accession>A0A6P6JKJ3</accession>
<organism evidence="5 6">
    <name type="scientific">Carassius auratus</name>
    <name type="common">Goldfish</name>
    <dbReference type="NCBI Taxonomy" id="7957"/>
    <lineage>
        <taxon>Eukaryota</taxon>
        <taxon>Metazoa</taxon>
        <taxon>Chordata</taxon>
        <taxon>Craniata</taxon>
        <taxon>Vertebrata</taxon>
        <taxon>Euteleostomi</taxon>
        <taxon>Actinopterygii</taxon>
        <taxon>Neopterygii</taxon>
        <taxon>Teleostei</taxon>
        <taxon>Ostariophysi</taxon>
        <taxon>Cypriniformes</taxon>
        <taxon>Cyprinidae</taxon>
        <taxon>Cyprininae</taxon>
        <taxon>Carassius</taxon>
    </lineage>
</organism>
<evidence type="ECO:0000313" key="6">
    <source>
        <dbReference type="RefSeq" id="XP_026060271.1"/>
    </source>
</evidence>
<sequence length="307" mass="34357">MGNCVFQIICYLAVSLLLLSLSVSGTKNVSEMNCHPVIRVPRNTVFLAPVMSVLKINCSVSLHGCQRKPRVSWCKLYGNECKPLNYSNYIRTEWKNITEQEGMAFLVFLNISMEDTGFYRCKEGEMSIGHAINVTVTGHCIIFLIDNKVNKVSRNQSNTSNLGSTDDLEWLWSFVYICSGIAGLVVTVITVTLFIIRCQGRKSTRFKNEYMETHISDLPPLPHPNTRSPSDQLISASYRGCETPTIRGSSSTGRVSDGRHKTVGTERGEEENALVYASLNHQAASRGPRRTAQYEPEPSEYAAIRFQ</sequence>
<dbReference type="GeneID" id="113044467"/>
<keyword evidence="2" id="KW-0472">Membrane</keyword>
<dbReference type="Proteomes" id="UP000515129">
    <property type="component" value="Chromosome 26"/>
</dbReference>
<protein>
    <submittedName>
        <fullName evidence="6">B- and T-lymphocyte attenuator-like isoform X1</fullName>
    </submittedName>
</protein>
<dbReference type="InterPro" id="IPR036179">
    <property type="entry name" value="Ig-like_dom_sf"/>
</dbReference>
<gene>
    <name evidence="6" type="primary">LOC113044467</name>
</gene>
<dbReference type="GO" id="GO:0038023">
    <property type="term" value="F:signaling receptor activity"/>
    <property type="evidence" value="ECO:0007669"/>
    <property type="project" value="InterPro"/>
</dbReference>
<feature type="transmembrane region" description="Helical" evidence="2">
    <location>
        <begin position="170"/>
        <end position="196"/>
    </location>
</feature>
<reference evidence="6" key="1">
    <citation type="submission" date="2025-08" db="UniProtKB">
        <authorList>
            <consortium name="RefSeq"/>
        </authorList>
    </citation>
    <scope>IDENTIFICATION</scope>
    <source>
        <strain evidence="6">Wakin</strain>
        <tissue evidence="6">Muscle</tissue>
    </source>
</reference>
<dbReference type="PROSITE" id="PS50835">
    <property type="entry name" value="IG_LIKE"/>
    <property type="match status" value="1"/>
</dbReference>
<dbReference type="GO" id="GO:0005886">
    <property type="term" value="C:plasma membrane"/>
    <property type="evidence" value="ECO:0007669"/>
    <property type="project" value="InterPro"/>
</dbReference>
<dbReference type="RefSeq" id="XP_026060271.1">
    <property type="nucleotide sequence ID" value="XM_026204486.1"/>
</dbReference>
<dbReference type="InterPro" id="IPR007110">
    <property type="entry name" value="Ig-like_dom"/>
</dbReference>
<feature type="signal peptide" evidence="3">
    <location>
        <begin position="1"/>
        <end position="25"/>
    </location>
</feature>
<evidence type="ECO:0000256" key="2">
    <source>
        <dbReference type="SAM" id="Phobius"/>
    </source>
</evidence>